<evidence type="ECO:0000313" key="1">
    <source>
        <dbReference type="EMBL" id="EGE3743898.1"/>
    </source>
</evidence>
<name>A0A8H9ABE7_SHIBO</name>
<comment type="caution">
    <text evidence="1">The sequence shown here is derived from an EMBL/GenBank/DDBJ whole genome shotgun (WGS) entry which is preliminary data.</text>
</comment>
<proteinExistence type="predicted"/>
<gene>
    <name evidence="1" type="ORF">DLV22_04065</name>
</gene>
<dbReference type="EMBL" id="AAVUMO010000005">
    <property type="protein sequence ID" value="EGE3743898.1"/>
    <property type="molecule type" value="Genomic_DNA"/>
</dbReference>
<protein>
    <submittedName>
        <fullName evidence="1">Uncharacterized protein</fullName>
    </submittedName>
</protein>
<organism evidence="1">
    <name type="scientific">Shigella boydii</name>
    <dbReference type="NCBI Taxonomy" id="621"/>
    <lineage>
        <taxon>Bacteria</taxon>
        <taxon>Pseudomonadati</taxon>
        <taxon>Pseudomonadota</taxon>
        <taxon>Gammaproteobacteria</taxon>
        <taxon>Enterobacterales</taxon>
        <taxon>Enterobacteriaceae</taxon>
        <taxon>Shigella</taxon>
    </lineage>
</organism>
<accession>A0A8H9ABE7</accession>
<dbReference type="Proteomes" id="UP000864586">
    <property type="component" value="Unassembled WGS sequence"/>
</dbReference>
<reference evidence="1" key="1">
    <citation type="submission" date="2018-05" db="EMBL/GenBank/DDBJ databases">
        <authorList>
            <person name="Ashton P.M."/>
            <person name="Dallman T."/>
            <person name="Nair S."/>
            <person name="De Pinna E."/>
            <person name="Peters T."/>
            <person name="Grant K."/>
        </authorList>
    </citation>
    <scope>NUCLEOTIDE SEQUENCE</scope>
    <source>
        <strain evidence="1">287711</strain>
    </source>
</reference>
<dbReference type="AlphaFoldDB" id="A0A8H9ABE7"/>
<sequence length="89" mass="10713">MNITKAIHNYARRRGIELQLEDEQVRFWEIEQDCEWMFSYSIAQCGCLFWKGNVYLPRDIKEELPAMIGTDKKLKEVLDFIHKEFISKK</sequence>